<protein>
    <submittedName>
        <fullName evidence="1">Uncharacterized protein</fullName>
    </submittedName>
</protein>
<gene>
    <name evidence="1" type="ORF">CITCOLO1_LOCUS16455</name>
</gene>
<dbReference type="Proteomes" id="UP001642487">
    <property type="component" value="Chromosome 6"/>
</dbReference>
<sequence>MRPTGRTETKVGHSDPGVPCGRALTQRIKDNGSFLCRAEECAGSEAQNLALASRPTVAPAHRNPAVQPPQAEISQEYLWTELEQPLMLDHERRLELKDRLYFHFIGKNDEAALVDFRDLIEKQMNVEKKREIGI</sequence>
<keyword evidence="2" id="KW-1185">Reference proteome</keyword>
<name>A0ABP0YUM2_9ROSI</name>
<evidence type="ECO:0000313" key="1">
    <source>
        <dbReference type="EMBL" id="CAK9324225.1"/>
    </source>
</evidence>
<organism evidence="1 2">
    <name type="scientific">Citrullus colocynthis</name>
    <name type="common">colocynth</name>
    <dbReference type="NCBI Taxonomy" id="252529"/>
    <lineage>
        <taxon>Eukaryota</taxon>
        <taxon>Viridiplantae</taxon>
        <taxon>Streptophyta</taxon>
        <taxon>Embryophyta</taxon>
        <taxon>Tracheophyta</taxon>
        <taxon>Spermatophyta</taxon>
        <taxon>Magnoliopsida</taxon>
        <taxon>eudicotyledons</taxon>
        <taxon>Gunneridae</taxon>
        <taxon>Pentapetalae</taxon>
        <taxon>rosids</taxon>
        <taxon>fabids</taxon>
        <taxon>Cucurbitales</taxon>
        <taxon>Cucurbitaceae</taxon>
        <taxon>Benincaseae</taxon>
        <taxon>Citrullus</taxon>
    </lineage>
</organism>
<evidence type="ECO:0000313" key="2">
    <source>
        <dbReference type="Proteomes" id="UP001642487"/>
    </source>
</evidence>
<dbReference type="EMBL" id="OZ021740">
    <property type="protein sequence ID" value="CAK9324225.1"/>
    <property type="molecule type" value="Genomic_DNA"/>
</dbReference>
<proteinExistence type="predicted"/>
<accession>A0ABP0YUM2</accession>
<reference evidence="1 2" key="1">
    <citation type="submission" date="2024-03" db="EMBL/GenBank/DDBJ databases">
        <authorList>
            <person name="Gkanogiannis A."/>
            <person name="Becerra Lopez-Lavalle L."/>
        </authorList>
    </citation>
    <scope>NUCLEOTIDE SEQUENCE [LARGE SCALE GENOMIC DNA]</scope>
</reference>